<dbReference type="PANTHER" id="PTHR21261:SF15">
    <property type="entry name" value="BEATEN PATH IIIA, ISOFORM D-RELATED"/>
    <property type="match status" value="1"/>
</dbReference>
<dbReference type="Proteomes" id="UP000466442">
    <property type="component" value="Unassembled WGS sequence"/>
</dbReference>
<name>A0A8S9X605_APOLU</name>
<organism evidence="1 2">
    <name type="scientific">Apolygus lucorum</name>
    <name type="common">Small green plant bug</name>
    <name type="synonym">Lygocoris lucorum</name>
    <dbReference type="NCBI Taxonomy" id="248454"/>
    <lineage>
        <taxon>Eukaryota</taxon>
        <taxon>Metazoa</taxon>
        <taxon>Ecdysozoa</taxon>
        <taxon>Arthropoda</taxon>
        <taxon>Hexapoda</taxon>
        <taxon>Insecta</taxon>
        <taxon>Pterygota</taxon>
        <taxon>Neoptera</taxon>
        <taxon>Paraneoptera</taxon>
        <taxon>Hemiptera</taxon>
        <taxon>Heteroptera</taxon>
        <taxon>Panheteroptera</taxon>
        <taxon>Cimicomorpha</taxon>
        <taxon>Miridae</taxon>
        <taxon>Mirini</taxon>
        <taxon>Apolygus</taxon>
    </lineage>
</organism>
<dbReference type="EMBL" id="WIXP02000010">
    <property type="protein sequence ID" value="KAF6203924.1"/>
    <property type="molecule type" value="Genomic_DNA"/>
</dbReference>
<keyword evidence="2" id="KW-1185">Reference proteome</keyword>
<reference evidence="1" key="1">
    <citation type="journal article" date="2021" name="Mol. Ecol. Resour.">
        <title>Apolygus lucorum genome provides insights into omnivorousness and mesophyll feeding.</title>
        <authorList>
            <person name="Liu Y."/>
            <person name="Liu H."/>
            <person name="Wang H."/>
            <person name="Huang T."/>
            <person name="Liu B."/>
            <person name="Yang B."/>
            <person name="Yin L."/>
            <person name="Li B."/>
            <person name="Zhang Y."/>
            <person name="Zhang S."/>
            <person name="Jiang F."/>
            <person name="Zhang X."/>
            <person name="Ren Y."/>
            <person name="Wang B."/>
            <person name="Wang S."/>
            <person name="Lu Y."/>
            <person name="Wu K."/>
            <person name="Fan W."/>
            <person name="Wang G."/>
        </authorList>
    </citation>
    <scope>NUCLEOTIDE SEQUENCE</scope>
    <source>
        <strain evidence="1">12Hb</strain>
    </source>
</reference>
<dbReference type="PANTHER" id="PTHR21261">
    <property type="entry name" value="BEAT PROTEIN"/>
    <property type="match status" value="1"/>
</dbReference>
<dbReference type="AlphaFoldDB" id="A0A8S9X605"/>
<gene>
    <name evidence="1" type="ORF">GE061_002262</name>
</gene>
<sequence length="138" mass="15663">MYVFECHAACGERSGRLFLWFFNASRHDLCYQCLKDVVLIVPSAVRAGTTLHLACHYDLEGALLYSVKFYQGDQEFYRFVPKESPPTRVFPLPDIQVDLSDPGKDGLPKLYKAREKSFVVEQPQMLSGLMGLDLLPSN</sequence>
<evidence type="ECO:0000313" key="2">
    <source>
        <dbReference type="Proteomes" id="UP000466442"/>
    </source>
</evidence>
<protein>
    <submittedName>
        <fullName evidence="1">Uncharacterized protein</fullName>
    </submittedName>
</protein>
<dbReference type="OrthoDB" id="6343941at2759"/>
<proteinExistence type="predicted"/>
<evidence type="ECO:0000313" key="1">
    <source>
        <dbReference type="EMBL" id="KAF6203924.1"/>
    </source>
</evidence>
<comment type="caution">
    <text evidence="1">The sequence shown here is derived from an EMBL/GenBank/DDBJ whole genome shotgun (WGS) entry which is preliminary data.</text>
</comment>
<accession>A0A8S9X605</accession>